<dbReference type="STRING" id="1121131.SAMN02745229_01049"/>
<organism evidence="2 3">
    <name type="scientific">Butyrivibrio fibrisolvens DSM 3071</name>
    <dbReference type="NCBI Taxonomy" id="1121131"/>
    <lineage>
        <taxon>Bacteria</taxon>
        <taxon>Bacillati</taxon>
        <taxon>Bacillota</taxon>
        <taxon>Clostridia</taxon>
        <taxon>Lachnospirales</taxon>
        <taxon>Lachnospiraceae</taxon>
        <taxon>Butyrivibrio</taxon>
    </lineage>
</organism>
<proteinExistence type="predicted"/>
<dbReference type="EMBL" id="FQXK01000008">
    <property type="protein sequence ID" value="SHH88021.1"/>
    <property type="molecule type" value="Genomic_DNA"/>
</dbReference>
<evidence type="ECO:0000259" key="1">
    <source>
        <dbReference type="Pfam" id="PF07238"/>
    </source>
</evidence>
<dbReference type="Gene3D" id="2.40.10.220">
    <property type="entry name" value="predicted glycosyltransferase like domains"/>
    <property type="match status" value="1"/>
</dbReference>
<reference evidence="3" key="1">
    <citation type="submission" date="2016-11" db="EMBL/GenBank/DDBJ databases">
        <authorList>
            <person name="Varghese N."/>
            <person name="Submissions S."/>
        </authorList>
    </citation>
    <scope>NUCLEOTIDE SEQUENCE [LARGE SCALE GENOMIC DNA]</scope>
    <source>
        <strain evidence="3">DSM 3071</strain>
    </source>
</reference>
<dbReference type="SUPFAM" id="SSF141371">
    <property type="entry name" value="PilZ domain-like"/>
    <property type="match status" value="1"/>
</dbReference>
<dbReference type="GeneID" id="89509507"/>
<evidence type="ECO:0000313" key="3">
    <source>
        <dbReference type="Proteomes" id="UP000184278"/>
    </source>
</evidence>
<keyword evidence="3" id="KW-1185">Reference proteome</keyword>
<dbReference type="Proteomes" id="UP000184278">
    <property type="component" value="Unassembled WGS sequence"/>
</dbReference>
<feature type="domain" description="PilZ" evidence="1">
    <location>
        <begin position="99"/>
        <end position="188"/>
    </location>
</feature>
<dbReference type="GO" id="GO:0035438">
    <property type="term" value="F:cyclic-di-GMP binding"/>
    <property type="evidence" value="ECO:0007669"/>
    <property type="project" value="InterPro"/>
</dbReference>
<evidence type="ECO:0000313" key="2">
    <source>
        <dbReference type="EMBL" id="SHH88021.1"/>
    </source>
</evidence>
<protein>
    <submittedName>
        <fullName evidence="2">PilZ domain-containing protein</fullName>
    </submittedName>
</protein>
<accession>A0A1M5WKL9</accession>
<dbReference type="OrthoDB" id="2003409at2"/>
<dbReference type="InterPro" id="IPR009875">
    <property type="entry name" value="PilZ_domain"/>
</dbReference>
<dbReference type="Pfam" id="PF07238">
    <property type="entry name" value="PilZ"/>
    <property type="match status" value="1"/>
</dbReference>
<gene>
    <name evidence="2" type="ORF">SAMN02745229_01049</name>
</gene>
<name>A0A1M5WKL9_BUTFI</name>
<sequence length="211" mass="23973">MDITDFSTGTEITIYIPILDKMIPAVCKVVGPRGDGIMVTQPKYKGVPLNEMHDFSFSIHDKDNNKYNFVCSLIQPISQLGNMFYYMEGLKGIDTKNYRKAARYPVGIKGSAYVGKEADVQVVIYDISMRGISFVMEREAVFRIGDEVTITFQEKERSRHLVVLATVVRKFSLDEFEAYGCRMHDMGTDVMAFVKKVKDRYTNGGESQDQN</sequence>
<dbReference type="AlphaFoldDB" id="A0A1M5WKL9"/>
<dbReference type="RefSeq" id="WP_073386063.1">
    <property type="nucleotide sequence ID" value="NZ_FQXK01000008.1"/>
</dbReference>